<protein>
    <recommendedName>
        <fullName evidence="5">Tat pathway signal sequence domain protein</fullName>
    </recommendedName>
</protein>
<gene>
    <name evidence="3" type="ORF">CP970_24755</name>
</gene>
<evidence type="ECO:0000256" key="1">
    <source>
        <dbReference type="SAM" id="MobiDB-lite"/>
    </source>
</evidence>
<evidence type="ECO:0000313" key="4">
    <source>
        <dbReference type="Proteomes" id="UP000325529"/>
    </source>
</evidence>
<sequence length="64" mass="6145">MTRTKRILTTLAIAAAAAGTAASPALADGHVPGPPKGGPAISAQDGHTPTTPMGDGHIPAPPQG</sequence>
<dbReference type="AlphaFoldDB" id="A0A5J6GF04"/>
<name>A0A5J6GF04_STRKN</name>
<proteinExistence type="predicted"/>
<keyword evidence="2" id="KW-0732">Signal</keyword>
<feature type="signal peptide" evidence="2">
    <location>
        <begin position="1"/>
        <end position="27"/>
    </location>
</feature>
<evidence type="ECO:0008006" key="5">
    <source>
        <dbReference type="Google" id="ProtNLM"/>
    </source>
</evidence>
<keyword evidence="4" id="KW-1185">Reference proteome</keyword>
<evidence type="ECO:0000313" key="3">
    <source>
        <dbReference type="EMBL" id="QEU93693.1"/>
    </source>
</evidence>
<reference evidence="3 4" key="1">
    <citation type="submission" date="2017-09" db="EMBL/GenBank/DDBJ databases">
        <authorList>
            <person name="Lee N."/>
            <person name="Cho B.-K."/>
        </authorList>
    </citation>
    <scope>NUCLEOTIDE SEQUENCE [LARGE SCALE GENOMIC DNA]</scope>
    <source>
        <strain evidence="3 4">ATCC 12853</strain>
    </source>
</reference>
<feature type="region of interest" description="Disordered" evidence="1">
    <location>
        <begin position="19"/>
        <end position="64"/>
    </location>
</feature>
<accession>A0A5J6GF04</accession>
<organism evidence="3 4">
    <name type="scientific">Streptomyces kanamyceticus</name>
    <dbReference type="NCBI Taxonomy" id="1967"/>
    <lineage>
        <taxon>Bacteria</taxon>
        <taxon>Bacillati</taxon>
        <taxon>Actinomycetota</taxon>
        <taxon>Actinomycetes</taxon>
        <taxon>Kitasatosporales</taxon>
        <taxon>Streptomycetaceae</taxon>
        <taxon>Streptomyces</taxon>
    </lineage>
</organism>
<feature type="chain" id="PRO_5023868846" description="Tat pathway signal sequence domain protein" evidence="2">
    <location>
        <begin position="28"/>
        <end position="64"/>
    </location>
</feature>
<dbReference type="RefSeq" id="WP_150493913.1">
    <property type="nucleotide sequence ID" value="NZ_CP023699.1"/>
</dbReference>
<dbReference type="EMBL" id="CP023699">
    <property type="protein sequence ID" value="QEU93693.1"/>
    <property type="molecule type" value="Genomic_DNA"/>
</dbReference>
<evidence type="ECO:0000256" key="2">
    <source>
        <dbReference type="SAM" id="SignalP"/>
    </source>
</evidence>
<dbReference type="KEGG" id="ska:CP970_24755"/>
<dbReference type="Proteomes" id="UP000325529">
    <property type="component" value="Chromosome"/>
</dbReference>